<evidence type="ECO:0000313" key="2">
    <source>
        <dbReference type="Proteomes" id="UP001281761"/>
    </source>
</evidence>
<comment type="caution">
    <text evidence="1">The sequence shown here is derived from an EMBL/GenBank/DDBJ whole genome shotgun (WGS) entry which is preliminary data.</text>
</comment>
<dbReference type="Proteomes" id="UP001281761">
    <property type="component" value="Unassembled WGS sequence"/>
</dbReference>
<proteinExistence type="predicted"/>
<evidence type="ECO:0000313" key="1">
    <source>
        <dbReference type="EMBL" id="KAK2943287.1"/>
    </source>
</evidence>
<reference evidence="1 2" key="1">
    <citation type="journal article" date="2022" name="bioRxiv">
        <title>Genomics of Preaxostyla Flagellates Illuminates Evolutionary Transitions and the Path Towards Mitochondrial Loss.</title>
        <authorList>
            <person name="Novak L.V.F."/>
            <person name="Treitli S.C."/>
            <person name="Pyrih J."/>
            <person name="Halakuc P."/>
            <person name="Pipaliya S.V."/>
            <person name="Vacek V."/>
            <person name="Brzon O."/>
            <person name="Soukal P."/>
            <person name="Eme L."/>
            <person name="Dacks J.B."/>
            <person name="Karnkowska A."/>
            <person name="Elias M."/>
            <person name="Hampl V."/>
        </authorList>
    </citation>
    <scope>NUCLEOTIDE SEQUENCE [LARGE SCALE GENOMIC DNA]</scope>
    <source>
        <strain evidence="1">NAU3</strain>
        <tissue evidence="1">Gut</tissue>
    </source>
</reference>
<sequence length="84" mass="9831">MSRAYLQQAYLLLSKENMDLDRIMLFLDKAIGFERDSRDVYQLLLRQDDDTAMLMFTEANIIEEDTTVTETLSSEKMVYSHVEA</sequence>
<protein>
    <submittedName>
        <fullName evidence="1">Uncharacterized protein</fullName>
    </submittedName>
</protein>
<keyword evidence="2" id="KW-1185">Reference proteome</keyword>
<organism evidence="1 2">
    <name type="scientific">Blattamonas nauphoetae</name>
    <dbReference type="NCBI Taxonomy" id="2049346"/>
    <lineage>
        <taxon>Eukaryota</taxon>
        <taxon>Metamonada</taxon>
        <taxon>Preaxostyla</taxon>
        <taxon>Oxymonadida</taxon>
        <taxon>Blattamonas</taxon>
    </lineage>
</organism>
<accession>A0ABQ9WX71</accession>
<dbReference type="EMBL" id="JARBJD010000354">
    <property type="protein sequence ID" value="KAK2943287.1"/>
    <property type="molecule type" value="Genomic_DNA"/>
</dbReference>
<name>A0ABQ9WX71_9EUKA</name>
<gene>
    <name evidence="1" type="ORF">BLNAU_21811</name>
</gene>